<dbReference type="FunFam" id="3.40.50.150:FF:000017">
    <property type="entry name" value="probable 18S rRNA (Guanine-N(7))-methyltransferase"/>
    <property type="match status" value="1"/>
</dbReference>
<dbReference type="PROSITE" id="PS01184">
    <property type="entry name" value="UBIE_2"/>
    <property type="match status" value="1"/>
</dbReference>
<evidence type="ECO:0000313" key="18">
    <source>
        <dbReference type="Proteomes" id="UP000276133"/>
    </source>
</evidence>
<evidence type="ECO:0000259" key="16">
    <source>
        <dbReference type="Pfam" id="PF12589"/>
    </source>
</evidence>
<dbReference type="PROSITE" id="PS51608">
    <property type="entry name" value="SAM_MT_UBIE"/>
    <property type="match status" value="1"/>
</dbReference>
<keyword evidence="18" id="KW-1185">Reference proteome</keyword>
<dbReference type="OrthoDB" id="2877at2759"/>
<comment type="subunit">
    <text evidence="12">Heterodimer with TRMT112; this heterodimerization is necessary for the metabolic stability and activity of the catalytic subunit BUD23. Interacts with GRIP1.</text>
</comment>
<evidence type="ECO:0000259" key="15">
    <source>
        <dbReference type="Pfam" id="PF08241"/>
    </source>
</evidence>
<organism evidence="17 18">
    <name type="scientific">Brachionus plicatilis</name>
    <name type="common">Marine rotifer</name>
    <name type="synonym">Brachionus muelleri</name>
    <dbReference type="NCBI Taxonomy" id="10195"/>
    <lineage>
        <taxon>Eukaryota</taxon>
        <taxon>Metazoa</taxon>
        <taxon>Spiralia</taxon>
        <taxon>Gnathifera</taxon>
        <taxon>Rotifera</taxon>
        <taxon>Eurotatoria</taxon>
        <taxon>Monogononta</taxon>
        <taxon>Pseudotrocha</taxon>
        <taxon>Ploima</taxon>
        <taxon>Brachionidae</taxon>
        <taxon>Brachionus</taxon>
    </lineage>
</organism>
<keyword evidence="4" id="KW-0963">Cytoplasm</keyword>
<dbReference type="HAMAP" id="MF_01813">
    <property type="entry name" value="MenG_UbiE_methyltr"/>
    <property type="match status" value="1"/>
</dbReference>
<dbReference type="GO" id="GO:0005730">
    <property type="term" value="C:nucleolus"/>
    <property type="evidence" value="ECO:0007669"/>
    <property type="project" value="UniProtKB-ARBA"/>
</dbReference>
<feature type="binding site" evidence="13">
    <location>
        <begin position="155"/>
        <end position="156"/>
    </location>
    <ligand>
        <name>S-adenosyl-L-methionine</name>
        <dbReference type="ChEBI" id="CHEBI:59789"/>
    </ligand>
</feature>
<dbReference type="STRING" id="10195.A0A3M7T929"/>
<dbReference type="PANTHER" id="PTHR12734:SF0">
    <property type="entry name" value="18S RRNA (GUANINE-N(7))-METHYLTRANSFERASE-RELATED"/>
    <property type="match status" value="1"/>
</dbReference>
<sequence>MLKICKINFRSFTNRQNFRLLSSEANNSQETNFGFSKVKYEEKQTKVNEVFNNVAEKYDLMNDAMSFGMHRLWKNHLIQEINPHPGMKLIDVAGGTGDITFRYLSYLKNLDLIKFEASQSPLVTVCDINENMLNVGKDRSIDLKFQEKIVWKVGNAEHLVEENDNTYDVYTIAFGIRNCTNIENVVKEAYRVLKPGGRFMCLEFSRTNNPLFKKIYDFYSFQMIPVMGYMIAGDWNSYQYLVESIRVFPSQDEFASLISDCGFRLFYNDREAKKYTANNHIIEIQTKLTERALELLALPDDQPCLLLDIGCGSGLSGQCLSDNGHYWTGLDISSSMLDVAIEAEVEGDLILGDMGQGIPFRAGSFDGAISISAIQWLCNVDKKSHNPIKRLNKFFTNLYAVLARGSRAIFQLYPETPEQLELITQQAMKAGFTGGVIVDYPNSTKAKKIFLCLFAGPSNQPLPKGLTGNEIEQNNQVKFESKREKFKGKVLKKGRQWILDKKERQRRQGKEVRHDTKYTGRKRPSSF</sequence>
<dbReference type="Pfam" id="PF08241">
    <property type="entry name" value="Methyltransf_11"/>
    <property type="match status" value="1"/>
</dbReference>
<dbReference type="Pfam" id="PF12589">
    <property type="entry name" value="WBS_methylT"/>
    <property type="match status" value="1"/>
</dbReference>
<dbReference type="InterPro" id="IPR022238">
    <property type="entry name" value="Bud23_C"/>
</dbReference>
<evidence type="ECO:0000256" key="9">
    <source>
        <dbReference type="ARBA" id="ARBA00046387"/>
    </source>
</evidence>
<dbReference type="GO" id="GO:0031314">
    <property type="term" value="C:extrinsic component of mitochondrial inner membrane"/>
    <property type="evidence" value="ECO:0007669"/>
    <property type="project" value="UniProtKB-UniRule"/>
</dbReference>
<accession>A0A3M7T929</accession>
<keyword evidence="13" id="KW-0472">Membrane</keyword>
<dbReference type="SUPFAM" id="SSF53335">
    <property type="entry name" value="S-adenosyl-L-methionine-dependent methyltransferases"/>
    <property type="match status" value="2"/>
</dbReference>
<keyword evidence="13" id="KW-0831">Ubiquinone biosynthesis</keyword>
<dbReference type="GO" id="GO:0070476">
    <property type="term" value="P:rRNA (guanine-N7)-methylation"/>
    <property type="evidence" value="ECO:0007669"/>
    <property type="project" value="InterPro"/>
</dbReference>
<dbReference type="InterPro" id="IPR029063">
    <property type="entry name" value="SAM-dependent_MTases_sf"/>
</dbReference>
<feature type="binding site" evidence="13">
    <location>
        <position position="127"/>
    </location>
    <ligand>
        <name>S-adenosyl-L-methionine</name>
        <dbReference type="ChEBI" id="CHEBI:59789"/>
    </ligand>
</feature>
<comment type="function">
    <text evidence="13">Methyltransferase required for the conversion of 2-polyprenyl-6-methoxy-1,4-benzoquinol (DDMQH2) to 2-polyprenyl-3-methyl-6-methoxy-1,4-benzoquinol (DMQH2).</text>
</comment>
<dbReference type="InterPro" id="IPR039769">
    <property type="entry name" value="Bud23-like"/>
</dbReference>
<evidence type="ECO:0000313" key="17">
    <source>
        <dbReference type="EMBL" id="RNA44479.1"/>
    </source>
</evidence>
<dbReference type="GO" id="GO:0008425">
    <property type="term" value="F:2-methoxy-6-polyprenyl-1,4-benzoquinol methyltransferase activity"/>
    <property type="evidence" value="ECO:0007669"/>
    <property type="project" value="UniProtKB-UniRule"/>
</dbReference>
<proteinExistence type="inferred from homology"/>
<evidence type="ECO:0000256" key="11">
    <source>
        <dbReference type="ARBA" id="ARBA00059355"/>
    </source>
</evidence>
<dbReference type="Pfam" id="PF01209">
    <property type="entry name" value="Ubie_methyltran"/>
    <property type="match status" value="1"/>
</dbReference>
<evidence type="ECO:0000256" key="5">
    <source>
        <dbReference type="ARBA" id="ARBA00022603"/>
    </source>
</evidence>
<comment type="catalytic activity">
    <reaction evidence="10">
        <text>a guanosine in 18S rRNA + S-adenosyl-L-methionine = an N(7)-methylguanosine in 18S rRNA + S-adenosyl-L-homocysteine</text>
        <dbReference type="Rhea" id="RHEA:54584"/>
        <dbReference type="Rhea" id="RHEA-COMP:13937"/>
        <dbReference type="Rhea" id="RHEA-COMP:13938"/>
        <dbReference type="ChEBI" id="CHEBI:57856"/>
        <dbReference type="ChEBI" id="CHEBI:59789"/>
        <dbReference type="ChEBI" id="CHEBI:74269"/>
        <dbReference type="ChEBI" id="CHEBI:74480"/>
    </reaction>
</comment>
<comment type="similarity">
    <text evidence="3">Belongs to the class I-like SAM-binding methyltransferase superfamily. BUD23/WBSCR22 family.</text>
</comment>
<comment type="caution">
    <text evidence="13">Lacks conserved residue(s) required for the propagation of feature annotation.</text>
</comment>
<dbReference type="InterPro" id="IPR013216">
    <property type="entry name" value="Methyltransf_11"/>
</dbReference>
<reference evidence="17 18" key="1">
    <citation type="journal article" date="2018" name="Sci. Rep.">
        <title>Genomic signatures of local adaptation to the degree of environmental predictability in rotifers.</title>
        <authorList>
            <person name="Franch-Gras L."/>
            <person name="Hahn C."/>
            <person name="Garcia-Roger E.M."/>
            <person name="Carmona M.J."/>
            <person name="Serra M."/>
            <person name="Gomez A."/>
        </authorList>
    </citation>
    <scope>NUCLEOTIDE SEQUENCE [LARGE SCALE GENOMIC DNA]</scope>
    <source>
        <strain evidence="17">HYR1</strain>
    </source>
</reference>
<comment type="subcellular location">
    <subcellularLocation>
        <location evidence="2">Cytoplasm</location>
    </subcellularLocation>
    <subcellularLocation>
        <location evidence="13">Mitochondrion inner membrane</location>
        <topology evidence="13">Peripheral membrane protein</topology>
        <orientation evidence="13">Matrix side</orientation>
    </subcellularLocation>
    <subcellularLocation>
        <location evidence="1">Nucleus</location>
    </subcellularLocation>
</comment>
<dbReference type="CDD" id="cd02440">
    <property type="entry name" value="AdoMet_MTases"/>
    <property type="match status" value="2"/>
</dbReference>
<feature type="region of interest" description="Disordered" evidence="14">
    <location>
        <begin position="502"/>
        <end position="527"/>
    </location>
</feature>
<evidence type="ECO:0000256" key="8">
    <source>
        <dbReference type="ARBA" id="ARBA00023242"/>
    </source>
</evidence>
<dbReference type="Gene3D" id="3.40.50.150">
    <property type="entry name" value="Vaccinia Virus protein VP39"/>
    <property type="match status" value="2"/>
</dbReference>
<keyword evidence="7 13" id="KW-0949">S-adenosyl-L-methionine</keyword>
<dbReference type="Proteomes" id="UP000276133">
    <property type="component" value="Unassembled WGS sequence"/>
</dbReference>
<evidence type="ECO:0000256" key="12">
    <source>
        <dbReference type="ARBA" id="ARBA00064164"/>
    </source>
</evidence>
<evidence type="ECO:0000256" key="7">
    <source>
        <dbReference type="ARBA" id="ARBA00022691"/>
    </source>
</evidence>
<keyword evidence="8" id="KW-0539">Nucleus</keyword>
<evidence type="ECO:0000256" key="1">
    <source>
        <dbReference type="ARBA" id="ARBA00004123"/>
    </source>
</evidence>
<dbReference type="PROSITE" id="PS01183">
    <property type="entry name" value="UBIE_1"/>
    <property type="match status" value="1"/>
</dbReference>
<feature type="domain" description="Methyltransferase type 11" evidence="15">
    <location>
        <begin position="307"/>
        <end position="409"/>
    </location>
</feature>
<keyword evidence="5 13" id="KW-0489">Methyltransferase</keyword>
<dbReference type="AlphaFoldDB" id="A0A3M7T929"/>
<name>A0A3M7T929_BRAPC</name>
<feature type="binding site" evidence="13">
    <location>
        <position position="96"/>
    </location>
    <ligand>
        <name>S-adenosyl-L-methionine</name>
        <dbReference type="ChEBI" id="CHEBI:59789"/>
    </ligand>
</feature>
<keyword evidence="13" id="KW-0999">Mitochondrion inner membrane</keyword>
<dbReference type="UniPathway" id="UPA00232"/>
<evidence type="ECO:0000256" key="6">
    <source>
        <dbReference type="ARBA" id="ARBA00022679"/>
    </source>
</evidence>
<dbReference type="EC" id="2.1.1.201" evidence="13"/>
<comment type="function">
    <text evidence="11">S-adenosyl-L-methionine-dependent methyltransferase that specifically methylates the N(7) position of a guanine in 18S rRNA. Requires the methyltransferase adapter protein TRM112 for full rRNA methyltransferase activity. Involved in the pre-rRNA processing steps leading to small-subunit rRNA production independently of its RNA-modifying catalytic activity. Important for biogenesis end export of the 40S ribosomal subunit independent on its methyltransferase activity. Locus-specific steroid receptor coactivator. Potentiates transactivation by glucocorticoid (NR3C1), mineralocorticoid (NR3C2), androgen (AR) and progesterone (PGR) receptors. Required for the maintenance of open chromatin at the TSC22D3/GILZ locus to facilitate NR3C1 loading on the response elements. Required for maintenance of dimethylation on histone H3 'Lys-79' (H3K79me2), although direct histone methyltransferase activity is not observed in vitro.</text>
</comment>
<feature type="domain" description="18S rRNA (guanine(1575)-N(7))-methyltransferase Bud23 C-terminal" evidence="16">
    <location>
        <begin position="453"/>
        <end position="524"/>
    </location>
</feature>
<dbReference type="GO" id="GO:0016435">
    <property type="term" value="F:rRNA (guanine) methyltransferase activity"/>
    <property type="evidence" value="ECO:0007669"/>
    <property type="project" value="InterPro"/>
</dbReference>
<keyword evidence="13" id="KW-0496">Mitochondrion</keyword>
<dbReference type="EMBL" id="REGN01000097">
    <property type="protein sequence ID" value="RNA44479.1"/>
    <property type="molecule type" value="Genomic_DNA"/>
</dbReference>
<comment type="caution">
    <text evidence="17">The sequence shown here is derived from an EMBL/GenBank/DDBJ whole genome shotgun (WGS) entry which is preliminary data.</text>
</comment>
<evidence type="ECO:0000256" key="2">
    <source>
        <dbReference type="ARBA" id="ARBA00004496"/>
    </source>
</evidence>
<feature type="compositionally biased region" description="Basic and acidic residues" evidence="14">
    <location>
        <begin position="502"/>
        <end position="518"/>
    </location>
</feature>
<protein>
    <recommendedName>
        <fullName evidence="13">2-methoxy-6-polyprenyl-1,4-benzoquinol methylase, mitochondrial</fullName>
        <ecNumber evidence="13">2.1.1.201</ecNumber>
    </recommendedName>
    <alternativeName>
        <fullName evidence="13">Ubiquinone biosynthesis methyltransferase COQ5</fullName>
    </alternativeName>
</protein>
<comment type="pathway">
    <text evidence="13">Cofactor biosynthesis; ubiquinone biosynthesis.</text>
</comment>
<keyword evidence="6 13" id="KW-0808">Transferase</keyword>
<dbReference type="PANTHER" id="PTHR12734">
    <property type="entry name" value="METHYLTRANSFERASE-RELATED"/>
    <property type="match status" value="1"/>
</dbReference>
<comment type="similarity">
    <text evidence="13">Belongs to the class I-like SAM-binding methyltransferase superfamily. MenG/UbiE family.</text>
</comment>
<dbReference type="InterPro" id="IPR023576">
    <property type="entry name" value="UbiE/COQ5_MeTrFase_CS"/>
</dbReference>
<evidence type="ECO:0000256" key="10">
    <source>
        <dbReference type="ARBA" id="ARBA00050374"/>
    </source>
</evidence>
<evidence type="ECO:0000256" key="13">
    <source>
        <dbReference type="HAMAP-Rule" id="MF_03191"/>
    </source>
</evidence>
<comment type="catalytic activity">
    <reaction evidence="13">
        <text>a 2-methoxy-6-(all-trans-polyprenyl)benzene-1,4-diol + S-adenosyl-L-methionine = a 5-methoxy-2-methyl-3-(all-trans-polyprenyl)benzene-1,4-diol + S-adenosyl-L-homocysteine + H(+)</text>
        <dbReference type="Rhea" id="RHEA:28286"/>
        <dbReference type="Rhea" id="RHEA-COMP:10858"/>
        <dbReference type="Rhea" id="RHEA-COMP:10859"/>
        <dbReference type="ChEBI" id="CHEBI:15378"/>
        <dbReference type="ChEBI" id="CHEBI:57856"/>
        <dbReference type="ChEBI" id="CHEBI:59789"/>
        <dbReference type="ChEBI" id="CHEBI:84166"/>
        <dbReference type="ChEBI" id="CHEBI:84167"/>
        <dbReference type="EC" id="2.1.1.201"/>
    </reaction>
</comment>
<evidence type="ECO:0000256" key="14">
    <source>
        <dbReference type="SAM" id="MobiDB-lite"/>
    </source>
</evidence>
<gene>
    <name evidence="17" type="ORF">BpHYR1_019868</name>
</gene>
<dbReference type="NCBIfam" id="TIGR01934">
    <property type="entry name" value="MenG_MenH_UbiE"/>
    <property type="match status" value="1"/>
</dbReference>
<evidence type="ECO:0000256" key="4">
    <source>
        <dbReference type="ARBA" id="ARBA00022490"/>
    </source>
</evidence>
<evidence type="ECO:0000256" key="3">
    <source>
        <dbReference type="ARBA" id="ARBA00005547"/>
    </source>
</evidence>
<comment type="subunit">
    <text evidence="9">Component of a multi-subunit COQ enzyme complex, composed of at least COQ3, COQ4, COQ5, COQ6, COQ7 and COQ9. Interacts with PYURF; the interaction is direct, stabilizes COQ5 protein and associates PYURF with COQ enzyme complex.</text>
</comment>
<dbReference type="InterPro" id="IPR004033">
    <property type="entry name" value="UbiE/COQ5_MeTrFase"/>
</dbReference>